<feature type="signal peptide" evidence="4">
    <location>
        <begin position="1"/>
        <end position="26"/>
    </location>
</feature>
<organism evidence="6 7">
    <name type="scientific">Acidisphaera rubrifaciens HS-AP3</name>
    <dbReference type="NCBI Taxonomy" id="1231350"/>
    <lineage>
        <taxon>Bacteria</taxon>
        <taxon>Pseudomonadati</taxon>
        <taxon>Pseudomonadota</taxon>
        <taxon>Alphaproteobacteria</taxon>
        <taxon>Acetobacterales</taxon>
        <taxon>Acetobacteraceae</taxon>
        <taxon>Acidisphaera</taxon>
    </lineage>
</organism>
<evidence type="ECO:0000313" key="6">
    <source>
        <dbReference type="EMBL" id="GAN76888.1"/>
    </source>
</evidence>
<evidence type="ECO:0000256" key="4">
    <source>
        <dbReference type="SAM" id="SignalP"/>
    </source>
</evidence>
<sequence>MGSKAYHRGVALAAVAALLAMGTARAETLHIGVTATLEGTYTVLGQDGIRGLKVALKEFGGKAGGYDIDPIIESTDASPDSAVRAVRKLVEQDHVKIVIAPLSGSEGIAVKEYAKTQPNVVFVNGASGAQETTYDHPAPNFYRFNPDGAQMSAGLGSYIYNVKHWKKIATIGEDYSFVYTQVFGLVLEYCAAGGQIEHRFWVPLGTKDFSSVISQLPDDVDAIYVGLGGGDAVNFLTQYQQAGGTAKLIGGSIMVDQTVLSSKGKAKDALIGTPTAGPQADTSPDPKWQAFVKAYQGAFPPDQRFPSPSLLATFYYLNTKAVLTVLNDIKGDLGNNEAKLRSGLAGLVLHGPTGVIRLDHNRQAIAPNFVSEVVQDSAGNLVSKLVKTIPDVPQTLGLDPAKFATIGAPSRTVPECKKY</sequence>
<evidence type="ECO:0000256" key="2">
    <source>
        <dbReference type="ARBA" id="ARBA00022729"/>
    </source>
</evidence>
<dbReference type="EMBL" id="BANB01000184">
    <property type="protein sequence ID" value="GAN76888.1"/>
    <property type="molecule type" value="Genomic_DNA"/>
</dbReference>
<dbReference type="InterPro" id="IPR028081">
    <property type="entry name" value="Leu-bd"/>
</dbReference>
<gene>
    <name evidence="6" type="ORF">Asru_0184_04</name>
</gene>
<evidence type="ECO:0000259" key="5">
    <source>
        <dbReference type="Pfam" id="PF13458"/>
    </source>
</evidence>
<reference evidence="6 7" key="1">
    <citation type="submission" date="2012-11" db="EMBL/GenBank/DDBJ databases">
        <title>Whole genome sequence of Acidisphaera rubrifaciens HS-AP3.</title>
        <authorList>
            <person name="Azuma Y."/>
            <person name="Higashiura N."/>
            <person name="Hirakawa H."/>
            <person name="Matsushita K."/>
        </authorList>
    </citation>
    <scope>NUCLEOTIDE SEQUENCE [LARGE SCALE GENOMIC DNA]</scope>
    <source>
        <strain evidence="6 7">HS-AP3</strain>
    </source>
</reference>
<keyword evidence="7" id="KW-1185">Reference proteome</keyword>
<keyword evidence="3" id="KW-0813">Transport</keyword>
<accession>A0A0D6P6R3</accession>
<dbReference type="PANTHER" id="PTHR30483:SF6">
    <property type="entry name" value="PERIPLASMIC BINDING PROTEIN OF ABC TRANSPORTER FOR NATURAL AMINO ACIDS"/>
    <property type="match status" value="1"/>
</dbReference>
<dbReference type="Proteomes" id="UP000032680">
    <property type="component" value="Unassembled WGS sequence"/>
</dbReference>
<dbReference type="InterPro" id="IPR028082">
    <property type="entry name" value="Peripla_BP_I"/>
</dbReference>
<dbReference type="PANTHER" id="PTHR30483">
    <property type="entry name" value="LEUCINE-SPECIFIC-BINDING PROTEIN"/>
    <property type="match status" value="1"/>
</dbReference>
<dbReference type="AlphaFoldDB" id="A0A0D6P6R3"/>
<keyword evidence="3" id="KW-0029">Amino-acid transport</keyword>
<keyword evidence="2 4" id="KW-0732">Signal</keyword>
<feature type="chain" id="PRO_5002309575" evidence="4">
    <location>
        <begin position="27"/>
        <end position="419"/>
    </location>
</feature>
<dbReference type="Pfam" id="PF13458">
    <property type="entry name" value="Peripla_BP_6"/>
    <property type="match status" value="1"/>
</dbReference>
<feature type="domain" description="Leucine-binding protein" evidence="5">
    <location>
        <begin position="29"/>
        <end position="376"/>
    </location>
</feature>
<name>A0A0D6P6R3_9PROT</name>
<evidence type="ECO:0000256" key="1">
    <source>
        <dbReference type="ARBA" id="ARBA00010062"/>
    </source>
</evidence>
<dbReference type="GO" id="GO:0006865">
    <property type="term" value="P:amino acid transport"/>
    <property type="evidence" value="ECO:0007669"/>
    <property type="project" value="UniProtKB-KW"/>
</dbReference>
<proteinExistence type="inferred from homology"/>
<evidence type="ECO:0000256" key="3">
    <source>
        <dbReference type="ARBA" id="ARBA00022970"/>
    </source>
</evidence>
<dbReference type="CDD" id="cd06332">
    <property type="entry name" value="PBP1_aromatic_compounds-like"/>
    <property type="match status" value="1"/>
</dbReference>
<dbReference type="OrthoDB" id="9762849at2"/>
<dbReference type="SUPFAM" id="SSF53822">
    <property type="entry name" value="Periplasmic binding protein-like I"/>
    <property type="match status" value="1"/>
</dbReference>
<dbReference type="InterPro" id="IPR051010">
    <property type="entry name" value="BCAA_transport"/>
</dbReference>
<comment type="caution">
    <text evidence="6">The sequence shown here is derived from an EMBL/GenBank/DDBJ whole genome shotgun (WGS) entry which is preliminary data.</text>
</comment>
<dbReference type="Gene3D" id="3.40.50.2300">
    <property type="match status" value="2"/>
</dbReference>
<evidence type="ECO:0000313" key="7">
    <source>
        <dbReference type="Proteomes" id="UP000032680"/>
    </source>
</evidence>
<protein>
    <submittedName>
        <fullName evidence="6">ABC transporter</fullName>
    </submittedName>
</protein>
<comment type="similarity">
    <text evidence="1">Belongs to the leucine-binding protein family.</text>
</comment>